<keyword evidence="2" id="KW-1185">Reference proteome</keyword>
<evidence type="ECO:0000313" key="1">
    <source>
        <dbReference type="EMBL" id="MCP1247150.1"/>
    </source>
</evidence>
<organism evidence="1 2">
    <name type="scientific">Acetobacter cerevisiae</name>
    <dbReference type="NCBI Taxonomy" id="178900"/>
    <lineage>
        <taxon>Bacteria</taxon>
        <taxon>Pseudomonadati</taxon>
        <taxon>Pseudomonadota</taxon>
        <taxon>Alphaproteobacteria</taxon>
        <taxon>Acetobacterales</taxon>
        <taxon>Acetobacteraceae</taxon>
        <taxon>Acetobacter</taxon>
    </lineage>
</organism>
<comment type="caution">
    <text evidence="1">The sequence shown here is derived from an EMBL/GenBank/DDBJ whole genome shotgun (WGS) entry which is preliminary data.</text>
</comment>
<name>A0ABT1EYX0_9PROT</name>
<dbReference type="RefSeq" id="WP_253551142.1">
    <property type="nucleotide sequence ID" value="NZ_JAMYZR010000054.1"/>
</dbReference>
<protein>
    <recommendedName>
        <fullName evidence="3">Transposase</fullName>
    </recommendedName>
</protein>
<proteinExistence type="predicted"/>
<sequence length="99" mass="11580">MVGVIGFLSRYAFMQSGNFMKESLRTDDRIHNIRFGLLYIVTYGAAAEWKEVKEALSNWNGKTKQDWKQKIKFDELIEVLHTASDVYKKNETSEKKDDK</sequence>
<evidence type="ECO:0000313" key="2">
    <source>
        <dbReference type="Proteomes" id="UP001523543"/>
    </source>
</evidence>
<gene>
    <name evidence="1" type="ORF">NKW54_14555</name>
</gene>
<dbReference type="EMBL" id="JAMYZR010000054">
    <property type="protein sequence ID" value="MCP1247150.1"/>
    <property type="molecule type" value="Genomic_DNA"/>
</dbReference>
<dbReference type="Proteomes" id="UP001523543">
    <property type="component" value="Unassembled WGS sequence"/>
</dbReference>
<evidence type="ECO:0008006" key="3">
    <source>
        <dbReference type="Google" id="ProtNLM"/>
    </source>
</evidence>
<reference evidence="1 2" key="1">
    <citation type="submission" date="2022-06" db="EMBL/GenBank/DDBJ databases">
        <title>Acetobacer genomes from food samples.</title>
        <authorList>
            <person name="Sombolestani A."/>
        </authorList>
    </citation>
    <scope>NUCLEOTIDE SEQUENCE [LARGE SCALE GENOMIC DNA]</scope>
    <source>
        <strain evidence="1 2">R-83281</strain>
    </source>
</reference>
<accession>A0ABT1EYX0</accession>